<organism evidence="3 4">
    <name type="scientific">Halobacteriovorax marinus (strain ATCC BAA-682 / DSM 15412 / SJ)</name>
    <name type="common">Bacteriovorax marinus</name>
    <dbReference type="NCBI Taxonomy" id="862908"/>
    <lineage>
        <taxon>Bacteria</taxon>
        <taxon>Pseudomonadati</taxon>
        <taxon>Bdellovibrionota</taxon>
        <taxon>Bacteriovoracia</taxon>
        <taxon>Bacteriovoracales</taxon>
        <taxon>Halobacteriovoraceae</taxon>
        <taxon>Halobacteriovorax</taxon>
    </lineage>
</organism>
<protein>
    <submittedName>
        <fullName evidence="3">Exported protein</fullName>
    </submittedName>
</protein>
<sequence length="1198" mass="132396">MKQLMGPGNKSKIATSITLALLLSISPKILADNNPNWARGYIGNLNFRLNQDEDLSQRIRRVEVATTALNQAQQREKAKKQNVNNLKTKKQEANQEVTKLGNQISKAITEQGNLKKEITKNEQELPKAESLQAQADNKVNKKTKEVKELEQTLTKKQQRLEKQSEACEAEPTPACKKKVAELKQDVEVYTQSVAKAQKQLENLSENAKQEKKKVNQLKKKIAEQKAQVDKLGTEIATKNQKLVQSKASLKDLTQKLKVAQTELTKLQNETKNLSNALNIAQLDKEKFRERLIARVLDANKKGANEGSLDGESDGRYLSNRLGTHYGSRDGENDGINEGTRAGRERQRDIGYQEGQHDGAARAEQEGTAAGTIEGTYAGNVDAATKTAQVDGANRAQASDAAVVGANQGSAAGMQRAIRTGDQIGTENGKNEAIKKFETRKLDSKEVNGSFAGSFARVIPAFPSEHQGRNFNPQGGFARKIVEQAFKDGYKKRYRARLRSTYETVIPRIYNDTYTASYNNNYDVHYNRAYPTDRQAGYEQGQSDAYNRDYGVHYDNAYNRFRTQFSISPNTSAPEYQSTYARVESNVYESEYESIRATEYRRVETNTFNTNIAEQTEIFRKKKFESVSKIYSENPVLKFVSSSITDGGINGVAAKDGIFQPGETTYHDVVIQNFGDTEAKNVVVVMENGAKSTIASIPAKSITKVKGASKSTVNASLGKTDTKVVNVYLPLNAQADIQGRHYANLAQGKLNSGDRKSNRVNYPLALSSLSTNGTIIIGKNNSLSVKLSNNSKRSYQGELKLDISSNARSKVITKGFNSLTKLDRSTQLNDSVVNVSDEADIYTPITFNVKVSKNGVTLGVLDRALTTMAKAPYVEKAGKPVVVANSDYAANDLVDLLATMGGLQGASVLDTSLRSLNKTPLANGVKGKTLLLLEKGAIKDIDGMLKKSANTSVVLIDELQNGFGGVKSISTFKDAESFNFNVAGVDTNTKMIFANPLRASGLKTAVPVLASDIRSYKKYLALAELMKLSNDQILKKIESNVNKSSFFASSTANKQLMQMGIIRGIDETMRINKHYDLSGSGLGRDKDIANLLKDDKSLFHNRLGDLVDGKTRDSNVSLFLFAHDFYYTMRNALKFYDPIEDRVKFAIQNRMFGALFISAALKEVDKSYKALKKYDKKLYKQVSNNKGIHAPFEMAEERE</sequence>
<dbReference type="RefSeq" id="WP_014244072.1">
    <property type="nucleotide sequence ID" value="NC_016620.1"/>
</dbReference>
<dbReference type="eggNOG" id="COG0419">
    <property type="taxonomic scope" value="Bacteria"/>
</dbReference>
<dbReference type="OrthoDB" id="5289906at2"/>
<feature type="signal peptide" evidence="2">
    <location>
        <begin position="1"/>
        <end position="31"/>
    </location>
</feature>
<keyword evidence="4" id="KW-1185">Reference proteome</keyword>
<evidence type="ECO:0000313" key="4">
    <source>
        <dbReference type="Proteomes" id="UP000008963"/>
    </source>
</evidence>
<dbReference type="PATRIC" id="fig|862908.3.peg.1357"/>
<feature type="region of interest" description="Disordered" evidence="1">
    <location>
        <begin position="302"/>
        <end position="346"/>
    </location>
</feature>
<dbReference type="PANTHER" id="PTHR23159">
    <property type="entry name" value="CENTROSOMAL PROTEIN 2"/>
    <property type="match status" value="1"/>
</dbReference>
<gene>
    <name evidence="3" type="ordered locus">BMS_1425</name>
</gene>
<dbReference type="STRING" id="862908.BMS_1425"/>
<evidence type="ECO:0000256" key="2">
    <source>
        <dbReference type="SAM" id="SignalP"/>
    </source>
</evidence>
<feature type="region of interest" description="Disordered" evidence="1">
    <location>
        <begin position="73"/>
        <end position="92"/>
    </location>
</feature>
<dbReference type="EMBL" id="FQ312005">
    <property type="protein sequence ID" value="CBW26288.1"/>
    <property type="molecule type" value="Genomic_DNA"/>
</dbReference>
<evidence type="ECO:0000313" key="3">
    <source>
        <dbReference type="EMBL" id="CBW26288.1"/>
    </source>
</evidence>
<dbReference type="eggNOG" id="COG1361">
    <property type="taxonomic scope" value="Bacteria"/>
</dbReference>
<dbReference type="AlphaFoldDB" id="E1X061"/>
<dbReference type="KEGG" id="bmx:BMS_1425"/>
<evidence type="ECO:0000256" key="1">
    <source>
        <dbReference type="SAM" id="MobiDB-lite"/>
    </source>
</evidence>
<dbReference type="HOGENOM" id="CLU_271031_0_0_7"/>
<proteinExistence type="predicted"/>
<dbReference type="Proteomes" id="UP000008963">
    <property type="component" value="Chromosome"/>
</dbReference>
<accession>E1X061</accession>
<name>E1X061_HALMS</name>
<keyword evidence="2" id="KW-0732">Signal</keyword>
<reference evidence="4" key="1">
    <citation type="journal article" date="2013" name="ISME J.">
        <title>A small predatory core genome in the divergent marine Bacteriovorax marinus SJ and the terrestrial Bdellovibrio bacteriovorus.</title>
        <authorList>
            <person name="Crossman L.C."/>
            <person name="Chen H."/>
            <person name="Cerdeno-Tarraga A.M."/>
            <person name="Brooks K."/>
            <person name="Quail M.A."/>
            <person name="Pineiro S.A."/>
            <person name="Hobley L."/>
            <person name="Sockett R.E."/>
            <person name="Bentley S.D."/>
            <person name="Parkhill J."/>
            <person name="Williams H.N."/>
            <person name="Stine O.C."/>
        </authorList>
    </citation>
    <scope>NUCLEOTIDE SEQUENCE [LARGE SCALE GENOMIC DNA]</scope>
    <source>
        <strain evidence="4">ATCC BAA-682 / DSM 15412 / SJ</strain>
    </source>
</reference>
<feature type="chain" id="PRO_5003154566" evidence="2">
    <location>
        <begin position="32"/>
        <end position="1198"/>
    </location>
</feature>
<dbReference type="PANTHER" id="PTHR23159:SF31">
    <property type="entry name" value="CENTROSOME-ASSOCIATED PROTEIN CEP250 ISOFORM X1"/>
    <property type="match status" value="1"/>
</dbReference>